<keyword evidence="1" id="KW-0175">Coiled coil</keyword>
<sequence length="798" mass="84497">MTIGRIVVDLLARTGSFETDMNRSAKLAEKRAKEIDAAVTKAGAAVGAALGLLAVGTAVVVSRNLEAIASFKDLSDKIGDSAEQIATLQMALTLSGTSADTFAAASIKLTSSLAKTDDESKAVGIALKDIGLEFESFKRLSPVAQMDAVAQALDKFADGAGKTAIAVSLFGKSGAELLPFLHDLAEGGERQVKLTADQIAAADDFTKATARLRGELDAFIQQQVAGVIPALTQVQELMADLAKNQATVETVTSLLNGTIKGATVVFQTLAVVASDVGFVFLGVGREIAAIIAQLDALVRMDFSGFTAISEAVKEDGRRARAELDAFQAKVMSIGKNVPSADSTGIAGVLNFANSIANIKPILTATAPPKTGGGKKDNSAEQEAKAQLAADLEDIKKGTAALTNAYDNREKILSAQRSANLISEADYFEQRRKLQVEGDRLEQESLQKAVDRLQQEQSRLTGKDAIDNQRKLKDAIADLDKARANSATNLKILDIQAADSASKIAKAFVDAREAAQSFLDVKNRARELEVTGMGQGTKSRDLASALNQIEQTYDQKRQDLERDNRNGKFAGRQGDYDRELALIQEFQKKSIDSYKDYYSQIELRQKSFTLGASEAARNYFDESQNVFKQTEEAVTRAFGGMEDALVNFVKTGKLDFKSLVDSIIGDLARIVIRQQITGPLAGLLSSALGGGGMSGGFGTGNAFGNMDLGGFFADGGSPPIGKVSVVGERGPELFVPNTAGKIIPNHALGNVSGGGTTNNYFTVGDVATVGMLKQALAQSQAQTAAAADRSQRYAGRFSA</sequence>
<dbReference type="InterPro" id="IPR006431">
    <property type="entry name" value="Phage_tape_meas_C"/>
</dbReference>
<accession>I3PCN5</accession>
<feature type="domain" description="Bacteriophage tail tape measure C-terminal" evidence="2">
    <location>
        <begin position="606"/>
        <end position="680"/>
    </location>
</feature>
<name>I3PCN5_9BURK</name>
<feature type="coiled-coil region" evidence="1">
    <location>
        <begin position="435"/>
        <end position="462"/>
    </location>
</feature>
<dbReference type="EMBL" id="JN646852">
    <property type="protein sequence ID" value="AER23942.1"/>
    <property type="molecule type" value="Genomic_DNA"/>
</dbReference>
<dbReference type="Pfam" id="PF09718">
    <property type="entry name" value="Tape_meas_lam_C"/>
    <property type="match status" value="1"/>
</dbReference>
<evidence type="ECO:0000259" key="2">
    <source>
        <dbReference type="Pfam" id="PF09718"/>
    </source>
</evidence>
<evidence type="ECO:0000256" key="1">
    <source>
        <dbReference type="SAM" id="Coils"/>
    </source>
</evidence>
<organism evidence="3">
    <name type="scientific">Variovorax sp. HH01</name>
    <dbReference type="NCBI Taxonomy" id="1084736"/>
    <lineage>
        <taxon>Bacteria</taxon>
        <taxon>Pseudomonadati</taxon>
        <taxon>Pseudomonadota</taxon>
        <taxon>Betaproteobacteria</taxon>
        <taxon>Burkholderiales</taxon>
        <taxon>Comamonadaceae</taxon>
        <taxon>Variovorax</taxon>
    </lineage>
</organism>
<gene>
    <name evidence="3" type="ORF">var065</name>
</gene>
<proteinExistence type="predicted"/>
<evidence type="ECO:0000313" key="3">
    <source>
        <dbReference type="EMBL" id="AER23942.1"/>
    </source>
</evidence>
<dbReference type="AlphaFoldDB" id="I3PCN5"/>
<protein>
    <recommendedName>
        <fullName evidence="2">Bacteriophage tail tape measure C-terminal domain-containing protein</fullName>
    </recommendedName>
</protein>
<dbReference type="NCBIfam" id="TIGR01541">
    <property type="entry name" value="tape_meas_lam_C"/>
    <property type="match status" value="1"/>
</dbReference>
<reference evidence="3" key="1">
    <citation type="submission" date="2011-09" db="EMBL/GenBank/DDBJ databases">
        <title>A novel amdA gene encoded by the newly isolated Variovorax sp. HH01 strain defines a novel class of cofactor-less aryl malonic acid decarboxylase.</title>
        <authorList>
            <person name="Horn S."/>
            <person name="Maimanakos J."/>
            <person name="Streit W.R."/>
        </authorList>
    </citation>
    <scope>NUCLEOTIDE SEQUENCE</scope>
    <source>
        <strain evidence="3">HH01</strain>
    </source>
</reference>